<evidence type="ECO:0000313" key="4">
    <source>
        <dbReference type="EMBL" id="CAF0764868.1"/>
    </source>
</evidence>
<dbReference type="Pfam" id="PF13020">
    <property type="entry name" value="NOV_C"/>
    <property type="match status" value="1"/>
</dbReference>
<accession>A0A813QCH7</accession>
<dbReference type="Proteomes" id="UP000663860">
    <property type="component" value="Unassembled WGS sequence"/>
</dbReference>
<sequence length="2447" mass="284817">MTDSLCSCCQLFGRPRARVNFIILAGAPESVVYQRIKHLLNNYGKTNLSNQDINLTNYGTLMGIHSHIYDLQNQTSSNDLSTTSSAEKCCYGYSHFPIAVNDPLNPIEWETFQKRIHDLLTAKINENVEEKNTSVEPSSWVLLYGSICLKPELLNVFIELKDQNLTMVTYTFNVLALLVTEKQLFEDWLSYSLAIENYQNTTYPVYEERIHAFFSLLNSSKYLEENTLLVEENKDLTDDKLKVLLTNLFQHNMSKYRAVNYEYRLYMERLLTRCNRTVRDVRVVRQMLLGSYQKSRKNQLVSLVDCLKRPETAANAAHQVIYLILDEFNRLNTEQKRAYYRQLLCGFKPSDPRNTNTIAAQLVYYALRLLENYEETTIPFLYSITRAICEVTNHITFRHELFNHTPEIYTLSMLLITQRQYALTLGGLYLCSQILNADQNEHKYATAYLTRDPLTARKFLDAIKWLLLPYLELKKLWNEEEEKETSSKSDSDQFSSKLATNYCFRHTNILLDQARLQSVASLFYGSFDHCMQVTEDDVHQIVEVIEVLIDDRLTRLDEAENRSNASLLFIIDLCTLLTPVLLHGPSKITLALTNETRLLTLIPRTISILLEVSPSKMDAIDVCLRFYTRLIESKYKLRDVSDDDSDDDSEGKEYMNTLPTTTTEPVTQPINSLSLTKDLLSSYYNLYRQFQESILFEENLAQQQQLQALFETEWKKIDILQLKHDYNQLKKEYQSVDEKLIHLRDELQRTQLEREQLQREKMQMAQEIDRLKLNTSTNVIVQSDHAPTNLSVKKDVNDQTNTIIDQLQDLLPHEITTEQAEQLIREIYHRRTTFYDPDMRKSVCGSLKQLGSDLYSSSVHFLHELVQNAEDNIYLNTVIPFLRIELNHNYILLSNNEQGLRARDVLAICNLAVSTKSAEQKHIGEKGVGFKSVFAASNQPTLISYSWKFRFQVPGVDAMSYITPLWMNDEEIPECIAKEISTNRQYTHLYLPLKIAAYTSLAEQFLNDVARAVDPCILLYMRQLKKLEIVDQRQNKITIIEKQSIGTTKLQNETTILFESMTFTNLNGSVVRLRTSTGDQTFRVYGCQINVPSTIEQRRNSTTSLILAFPCEHDYDLKATVYAGLPVCDLRFNFMFNAEFHLVTSRENVRENVPFNTYVRDHIAVLFVYLLLHDIDLKKDISRYCPSSNIHQVKHSSWWLSMIDRINELITKNLSVLFNIDTGKSIRYWNPNLVSLVSKEQLYNYANIQVIDLNDEFFTADRLESFQIQTVSMKDVLECFPNSDGETNGFHQWTQEQGEQWWSQFFHHLSEKMTSDISKLILQKPIFIYHNNCKRQHLPNKSDTFSLLFITDDQFIQMWKRRITLLRYTSSAERTALLLSKQFQLLTEQQLIDCILQDHLQLSLSSMMTPVADDLLDEIWKDLSYLQSRIDTLDKSKPILVPIHGSPRFTLIQNTTLPTIFGLDIKSFVDCTTVVFVHVPYYSVDHNSLINNLQWEYFLLKMNCKPPKINLPENCSITRLPLLPLFTMFTEEKYAVLGEFIFSAQTETTQEYLHQFPIVAEVNNEQEIRPIARIFDHSISKDLSSLPRIDIPSYCRSLAIRMGVRADYDLITCVTILEYLSAERITNIDLYIEWLGRLQLEVRQKNKTVDNDSLFSTCHLYLPEQQQFCSLKDLLILSSNNDQYHQGILSVCKYLKLYLITPTTNQSYWQFKDLFRILGCQCNVSVVNICLTIDSASNDKHNFLPLGDYLTILNENGLETMITLFQYLNHSILQCVIENAKDTDLYRFIIENKHPIAPCGSREDFEWRFALISKQISTELKKITDVQFQQQSLPLLTINNQLIAKKSTNIIYACFETKIIQNLSRKLGKRHFISPVITRTCPLVLAMFEIDYVERLGRIKWFHKNVNLEYKLSQLTRTFQDTTGDNELEVVNSKYVDSHLCISDISAIETIDENDNDIESYGMESDYPFWIFNKTIVLCAAVTKDYAIKASIAVSALATLLHKRNHIPIEEAKLIARQKIDDCTEFQSDLLSAIASTAPNMYSYLDVIFPTDHQTIESMAISVGRHCTIEKDPEDIGIAPDRFGEDQIYRSRVEQQNHRDKSQIKRDSWMNPAIVDGIEHIRIGVNAEHFFFVYLQELYGTIDVTPIKNWRSSSRLKIYPQYTRNIDDALGYDFKLHDEKEYFSQGTGSTTKICYFEVKGTSGSFHEEHTTFHISQNEFETCQSIAYNSKRKEREAYLLVIIEYCLDPQKIALSKIINWSSNFNMVDKRVDSYQCKLRSSSSIHKTQDTHTGIENDNVSDCQHGYQSESNRSHDNHYKNQYYHSTSTNNEASNYHRNNTRSYLNQQQTQQQRQQPLQQQQQQQPLQQQQQQPLLQQQQQRPPQQQQQRPRQQQQQQPPQQQQQRQRPLQQQQQQQRPPQQQQEQTREISCRGRGRGRTNNINAKDNN</sequence>
<name>A0A813QCH7_9BILA</name>
<dbReference type="InterPro" id="IPR024975">
    <property type="entry name" value="NOV_C"/>
</dbReference>
<feature type="compositionally biased region" description="Acidic residues" evidence="2">
    <location>
        <begin position="641"/>
        <end position="650"/>
    </location>
</feature>
<dbReference type="InterPro" id="IPR052957">
    <property type="entry name" value="Auxin_embryo_med"/>
</dbReference>
<feature type="region of interest" description="Disordered" evidence="2">
    <location>
        <begin position="2279"/>
        <end position="2447"/>
    </location>
</feature>
<feature type="compositionally biased region" description="Low complexity" evidence="2">
    <location>
        <begin position="2345"/>
        <end position="2422"/>
    </location>
</feature>
<evidence type="ECO:0000256" key="2">
    <source>
        <dbReference type="SAM" id="MobiDB-lite"/>
    </source>
</evidence>
<organism evidence="4 5">
    <name type="scientific">Adineta steineri</name>
    <dbReference type="NCBI Taxonomy" id="433720"/>
    <lineage>
        <taxon>Eukaryota</taxon>
        <taxon>Metazoa</taxon>
        <taxon>Spiralia</taxon>
        <taxon>Gnathifera</taxon>
        <taxon>Rotifera</taxon>
        <taxon>Eurotatoria</taxon>
        <taxon>Bdelloidea</taxon>
        <taxon>Adinetida</taxon>
        <taxon>Adinetidae</taxon>
        <taxon>Adineta</taxon>
    </lineage>
</organism>
<evidence type="ECO:0000259" key="3">
    <source>
        <dbReference type="Pfam" id="PF13020"/>
    </source>
</evidence>
<dbReference type="SUPFAM" id="SSF55874">
    <property type="entry name" value="ATPase domain of HSP90 chaperone/DNA topoisomerase II/histidine kinase"/>
    <property type="match status" value="1"/>
</dbReference>
<evidence type="ECO:0000256" key="1">
    <source>
        <dbReference type="SAM" id="Coils"/>
    </source>
</evidence>
<feature type="region of interest" description="Disordered" evidence="2">
    <location>
        <begin position="639"/>
        <end position="665"/>
    </location>
</feature>
<dbReference type="NCBIfam" id="NF047352">
    <property type="entry name" value="P_loop_sacsin"/>
    <property type="match status" value="1"/>
</dbReference>
<dbReference type="PANTHER" id="PTHR32387:SF0">
    <property type="entry name" value="PROTEIN NO VEIN"/>
    <property type="match status" value="1"/>
</dbReference>
<comment type="caution">
    <text evidence="4">The sequence shown here is derived from an EMBL/GenBank/DDBJ whole genome shotgun (WGS) entry which is preliminary data.</text>
</comment>
<dbReference type="PANTHER" id="PTHR32387">
    <property type="entry name" value="WU:FJ29H11"/>
    <property type="match status" value="1"/>
</dbReference>
<feature type="compositionally biased region" description="Polar residues" evidence="2">
    <location>
        <begin position="2321"/>
        <end position="2344"/>
    </location>
</feature>
<reference evidence="4" key="1">
    <citation type="submission" date="2021-02" db="EMBL/GenBank/DDBJ databases">
        <authorList>
            <person name="Nowell W R."/>
        </authorList>
    </citation>
    <scope>NUCLEOTIDE SEQUENCE</scope>
</reference>
<gene>
    <name evidence="4" type="ORF">IZO911_LOCUS4935</name>
</gene>
<protein>
    <recommendedName>
        <fullName evidence="3">Protein NO VEIN C-terminal domain-containing protein</fullName>
    </recommendedName>
</protein>
<dbReference type="EMBL" id="CAJNOE010000028">
    <property type="protein sequence ID" value="CAF0764868.1"/>
    <property type="molecule type" value="Genomic_DNA"/>
</dbReference>
<feature type="compositionally biased region" description="Polar residues" evidence="2">
    <location>
        <begin position="2438"/>
        <end position="2447"/>
    </location>
</feature>
<dbReference type="InterPro" id="IPR036890">
    <property type="entry name" value="HATPase_C_sf"/>
</dbReference>
<dbReference type="Gene3D" id="3.30.565.10">
    <property type="entry name" value="Histidine kinase-like ATPase, C-terminal domain"/>
    <property type="match status" value="1"/>
</dbReference>
<feature type="domain" description="Protein NO VEIN C-terminal" evidence="3">
    <location>
        <begin position="2168"/>
        <end position="2245"/>
    </location>
</feature>
<keyword evidence="1" id="KW-0175">Coiled coil</keyword>
<feature type="coiled-coil region" evidence="1">
    <location>
        <begin position="719"/>
        <end position="774"/>
    </location>
</feature>
<proteinExistence type="predicted"/>
<evidence type="ECO:0000313" key="5">
    <source>
        <dbReference type="Proteomes" id="UP000663860"/>
    </source>
</evidence>
<feature type="compositionally biased region" description="Polar residues" evidence="2">
    <location>
        <begin position="2294"/>
        <end position="2309"/>
    </location>
</feature>